<sequence>MVWSRAEGGTGGHPSQATGAGEARRTLMEAGSAPVPVSPRAGVSFQARVCACDDIVTHFDPERVLTTVRFLVDPSESLLVSKSNGAALDHPCPGVCLAPAPGGPAGDPRKEELGVRDHHALSRVLLCIFLATLVLLTWYPPPDE</sequence>
<gene>
    <name evidence="3" type="ORF">E2C01_010186</name>
</gene>
<comment type="caution">
    <text evidence="3">The sequence shown here is derived from an EMBL/GenBank/DDBJ whole genome shotgun (WGS) entry which is preliminary data.</text>
</comment>
<keyword evidence="2" id="KW-1133">Transmembrane helix</keyword>
<feature type="region of interest" description="Disordered" evidence="1">
    <location>
        <begin position="1"/>
        <end position="23"/>
    </location>
</feature>
<name>A0A5B7D7T3_PORTR</name>
<evidence type="ECO:0000313" key="4">
    <source>
        <dbReference type="Proteomes" id="UP000324222"/>
    </source>
</evidence>
<evidence type="ECO:0000313" key="3">
    <source>
        <dbReference type="EMBL" id="MPC17335.1"/>
    </source>
</evidence>
<accession>A0A5B7D7T3</accession>
<evidence type="ECO:0000256" key="2">
    <source>
        <dbReference type="SAM" id="Phobius"/>
    </source>
</evidence>
<protein>
    <submittedName>
        <fullName evidence="3">Uncharacterized protein</fullName>
    </submittedName>
</protein>
<evidence type="ECO:0000256" key="1">
    <source>
        <dbReference type="SAM" id="MobiDB-lite"/>
    </source>
</evidence>
<proteinExistence type="predicted"/>
<dbReference type="AlphaFoldDB" id="A0A5B7D7T3"/>
<keyword evidence="2" id="KW-0812">Transmembrane</keyword>
<keyword evidence="2" id="KW-0472">Membrane</keyword>
<feature type="transmembrane region" description="Helical" evidence="2">
    <location>
        <begin position="120"/>
        <end position="139"/>
    </location>
</feature>
<keyword evidence="4" id="KW-1185">Reference proteome</keyword>
<dbReference type="Proteomes" id="UP000324222">
    <property type="component" value="Unassembled WGS sequence"/>
</dbReference>
<dbReference type="EMBL" id="VSRR010000580">
    <property type="protein sequence ID" value="MPC17335.1"/>
    <property type="molecule type" value="Genomic_DNA"/>
</dbReference>
<organism evidence="3 4">
    <name type="scientific">Portunus trituberculatus</name>
    <name type="common">Swimming crab</name>
    <name type="synonym">Neptunus trituberculatus</name>
    <dbReference type="NCBI Taxonomy" id="210409"/>
    <lineage>
        <taxon>Eukaryota</taxon>
        <taxon>Metazoa</taxon>
        <taxon>Ecdysozoa</taxon>
        <taxon>Arthropoda</taxon>
        <taxon>Crustacea</taxon>
        <taxon>Multicrustacea</taxon>
        <taxon>Malacostraca</taxon>
        <taxon>Eumalacostraca</taxon>
        <taxon>Eucarida</taxon>
        <taxon>Decapoda</taxon>
        <taxon>Pleocyemata</taxon>
        <taxon>Brachyura</taxon>
        <taxon>Eubrachyura</taxon>
        <taxon>Portunoidea</taxon>
        <taxon>Portunidae</taxon>
        <taxon>Portuninae</taxon>
        <taxon>Portunus</taxon>
    </lineage>
</organism>
<reference evidence="3 4" key="1">
    <citation type="submission" date="2019-05" db="EMBL/GenBank/DDBJ databases">
        <title>Another draft genome of Portunus trituberculatus and its Hox gene families provides insights of decapod evolution.</title>
        <authorList>
            <person name="Jeong J.-H."/>
            <person name="Song I."/>
            <person name="Kim S."/>
            <person name="Choi T."/>
            <person name="Kim D."/>
            <person name="Ryu S."/>
            <person name="Kim W."/>
        </authorList>
    </citation>
    <scope>NUCLEOTIDE SEQUENCE [LARGE SCALE GENOMIC DNA]</scope>
    <source>
        <tissue evidence="3">Muscle</tissue>
    </source>
</reference>